<evidence type="ECO:0000313" key="2">
    <source>
        <dbReference type="Proteomes" id="UP000031637"/>
    </source>
</evidence>
<organism evidence="1 2">
    <name type="scientific">Sulfuritalea hydrogenivorans sk43H</name>
    <dbReference type="NCBI Taxonomy" id="1223802"/>
    <lineage>
        <taxon>Bacteria</taxon>
        <taxon>Pseudomonadati</taxon>
        <taxon>Pseudomonadota</taxon>
        <taxon>Betaproteobacteria</taxon>
        <taxon>Nitrosomonadales</taxon>
        <taxon>Sterolibacteriaceae</taxon>
        <taxon>Sulfuritalea</taxon>
    </lineage>
</organism>
<sequence length="208" mass="21343">MCTGMEPLLFGSAATTTAAATTGLIGTAGAFSLAPALMTAGTVLSIGGQINQGQQQREMYNTQAQQSINDAAYRADAAKSQAEKIRKAGRAQVGEANASLAASGVRLGEGTPLEVQKTITQNSEEDALSAILSGQRATAAAQQEAQLLGKAGDNAVANSYTKAVGTVLQSGATVMGGWKRSGLARGYDGTYSASGPFNSRTYDKQIWD</sequence>
<evidence type="ECO:0000313" key="1">
    <source>
        <dbReference type="EMBL" id="BAO29381.1"/>
    </source>
</evidence>
<name>W0SEC0_9PROT</name>
<dbReference type="EMBL" id="AP012547">
    <property type="protein sequence ID" value="BAO29381.1"/>
    <property type="molecule type" value="Genomic_DNA"/>
</dbReference>
<gene>
    <name evidence="1" type="ORF">SUTH_01588</name>
</gene>
<dbReference type="HOGENOM" id="CLU_1320329_0_0_4"/>
<reference evidence="1 2" key="1">
    <citation type="journal article" date="2014" name="Syst. Appl. Microbiol.">
        <title>Complete genomes of freshwater sulfur oxidizers Sulfuricella denitrificans skB26 and Sulfuritalea hydrogenivorans sk43H: genetic insights into the sulfur oxidation pathway of betaproteobacteria.</title>
        <authorList>
            <person name="Watanabe T."/>
            <person name="Kojima H."/>
            <person name="Fukui M."/>
        </authorList>
    </citation>
    <scope>NUCLEOTIDE SEQUENCE [LARGE SCALE GENOMIC DNA]</scope>
    <source>
        <strain evidence="1">DSM22779</strain>
    </source>
</reference>
<dbReference type="KEGG" id="shd:SUTH_01588"/>
<keyword evidence="2" id="KW-1185">Reference proteome</keyword>
<accession>W0SEC0</accession>
<protein>
    <submittedName>
        <fullName evidence="1">Uncharacterized protein</fullName>
    </submittedName>
</protein>
<dbReference type="Proteomes" id="UP000031637">
    <property type="component" value="Chromosome"/>
</dbReference>
<dbReference type="STRING" id="1223802.SUTH_01588"/>
<dbReference type="AlphaFoldDB" id="W0SEC0"/>
<proteinExistence type="predicted"/>